<evidence type="ECO:0000259" key="11">
    <source>
        <dbReference type="PROSITE" id="PS50262"/>
    </source>
</evidence>
<feature type="transmembrane region" description="Helical" evidence="10">
    <location>
        <begin position="268"/>
        <end position="296"/>
    </location>
</feature>
<keyword evidence="8 9" id="KW-0807">Transducer</keyword>
<feature type="transmembrane region" description="Helical" evidence="10">
    <location>
        <begin position="83"/>
        <end position="103"/>
    </location>
</feature>
<feature type="domain" description="G-protein coupled receptors family 1 profile" evidence="11">
    <location>
        <begin position="40"/>
        <end position="337"/>
    </location>
</feature>
<feature type="transmembrane region" description="Helical" evidence="10">
    <location>
        <begin position="219"/>
        <end position="248"/>
    </location>
</feature>
<evidence type="ECO:0000256" key="9">
    <source>
        <dbReference type="RuleBase" id="RU000688"/>
    </source>
</evidence>
<dbReference type="WBParaSite" id="SPAL_0001366300.2">
    <property type="protein sequence ID" value="SPAL_0001366300.2"/>
    <property type="gene ID" value="SPAL_0001366300"/>
</dbReference>
<dbReference type="PROSITE" id="PS50262">
    <property type="entry name" value="G_PROTEIN_RECEP_F1_2"/>
    <property type="match status" value="1"/>
</dbReference>
<dbReference type="PROSITE" id="PS00237">
    <property type="entry name" value="G_PROTEIN_RECEP_F1_1"/>
    <property type="match status" value="1"/>
</dbReference>
<evidence type="ECO:0000256" key="1">
    <source>
        <dbReference type="ARBA" id="ARBA00004651"/>
    </source>
</evidence>
<evidence type="ECO:0000256" key="6">
    <source>
        <dbReference type="ARBA" id="ARBA00023136"/>
    </source>
</evidence>
<reference evidence="13" key="1">
    <citation type="submission" date="2017-02" db="UniProtKB">
        <authorList>
            <consortium name="WormBaseParasite"/>
        </authorList>
    </citation>
    <scope>IDENTIFICATION</scope>
</reference>
<protein>
    <submittedName>
        <fullName evidence="13">G_PROTEIN_RECEP_F1_2 domain-containing protein</fullName>
    </submittedName>
</protein>
<evidence type="ECO:0000256" key="2">
    <source>
        <dbReference type="ARBA" id="ARBA00022475"/>
    </source>
</evidence>
<proteinExistence type="inferred from homology"/>
<name>A0A0N5C6U8_STREA</name>
<evidence type="ECO:0000256" key="3">
    <source>
        <dbReference type="ARBA" id="ARBA00022692"/>
    </source>
</evidence>
<dbReference type="PANTHER" id="PTHR24229">
    <property type="entry name" value="NEUROPEPTIDES RECEPTOR"/>
    <property type="match status" value="1"/>
</dbReference>
<dbReference type="InterPro" id="IPR017452">
    <property type="entry name" value="GPCR_Rhodpsn_7TM"/>
</dbReference>
<keyword evidence="6 10" id="KW-0472">Membrane</keyword>
<evidence type="ECO:0000313" key="12">
    <source>
        <dbReference type="Proteomes" id="UP000046392"/>
    </source>
</evidence>
<comment type="subcellular location">
    <subcellularLocation>
        <location evidence="1">Cell membrane</location>
        <topology evidence="1">Multi-pass membrane protein</topology>
    </subcellularLocation>
</comment>
<accession>A0A0N5C6U8</accession>
<dbReference type="GO" id="GO:0005886">
    <property type="term" value="C:plasma membrane"/>
    <property type="evidence" value="ECO:0007669"/>
    <property type="project" value="UniProtKB-SubCell"/>
</dbReference>
<dbReference type="Pfam" id="PF00001">
    <property type="entry name" value="7tm_1"/>
    <property type="match status" value="1"/>
</dbReference>
<dbReference type="CDD" id="cd00637">
    <property type="entry name" value="7tm_classA_rhodopsin-like"/>
    <property type="match status" value="1"/>
</dbReference>
<dbReference type="GO" id="GO:0043005">
    <property type="term" value="C:neuron projection"/>
    <property type="evidence" value="ECO:0007669"/>
    <property type="project" value="TreeGrafter"/>
</dbReference>
<dbReference type="PRINTS" id="PR00237">
    <property type="entry name" value="GPCRRHODOPSN"/>
</dbReference>
<dbReference type="Proteomes" id="UP000046392">
    <property type="component" value="Unplaced"/>
</dbReference>
<dbReference type="InterPro" id="IPR000276">
    <property type="entry name" value="GPCR_Rhodpsn"/>
</dbReference>
<keyword evidence="12" id="KW-1185">Reference proteome</keyword>
<feature type="transmembrane region" description="Helical" evidence="10">
    <location>
        <begin position="23"/>
        <end position="49"/>
    </location>
</feature>
<dbReference type="AlphaFoldDB" id="A0A0N5C6U8"/>
<dbReference type="GO" id="GO:0004930">
    <property type="term" value="F:G protein-coupled receptor activity"/>
    <property type="evidence" value="ECO:0007669"/>
    <property type="project" value="UniProtKB-KW"/>
</dbReference>
<sequence>MSTFRNETYIEIFPAYKEPETTAFVIAFAYMICLLVGICGNTSMLTIIWSSKHFSIDQNNSNSMVYRRRNGVLSSRNGNSIQLYVIALCIVDTITLLSLPLGMSELLVGFWMFGKYSCKVYRVSNSVGKMASTFLITALSIDRYIAIGKPQGFNNRTNKQNISIVLSIMVGAALTLSPVIVRIYATSEKKIRSQKYTPEQNTTLAVIIFQCVDGMPSELFLWFTILTFIIGYVIPMILLVVVNAKLIIKIRAHQRETSVKSVIPIKKITTYIISLAVLYFACWTPYWVSVLYVTYIDISKSKDGNVLSEDQNMNPYMLIYFTHILPYVNTSVNWFLYGRLANSKGHSPGYSINGFANLNSDKSEVCNNIIHHEAKVKQENGEKLVIRRII</sequence>
<dbReference type="Gene3D" id="1.20.1070.10">
    <property type="entry name" value="Rhodopsin 7-helix transmembrane proteins"/>
    <property type="match status" value="1"/>
</dbReference>
<keyword evidence="3 9" id="KW-0812">Transmembrane</keyword>
<evidence type="ECO:0000256" key="8">
    <source>
        <dbReference type="ARBA" id="ARBA00023224"/>
    </source>
</evidence>
<dbReference type="GO" id="GO:0042277">
    <property type="term" value="F:peptide binding"/>
    <property type="evidence" value="ECO:0007669"/>
    <property type="project" value="TreeGrafter"/>
</dbReference>
<dbReference type="SUPFAM" id="SSF81321">
    <property type="entry name" value="Family A G protein-coupled receptor-like"/>
    <property type="match status" value="1"/>
</dbReference>
<comment type="similarity">
    <text evidence="9">Belongs to the G-protein coupled receptor 1 family.</text>
</comment>
<feature type="transmembrane region" description="Helical" evidence="10">
    <location>
        <begin position="316"/>
        <end position="337"/>
    </location>
</feature>
<organism evidence="12 13">
    <name type="scientific">Strongyloides papillosus</name>
    <name type="common">Intestinal threadworm</name>
    <dbReference type="NCBI Taxonomy" id="174720"/>
    <lineage>
        <taxon>Eukaryota</taxon>
        <taxon>Metazoa</taxon>
        <taxon>Ecdysozoa</taxon>
        <taxon>Nematoda</taxon>
        <taxon>Chromadorea</taxon>
        <taxon>Rhabditida</taxon>
        <taxon>Tylenchina</taxon>
        <taxon>Panagrolaimomorpha</taxon>
        <taxon>Strongyloidoidea</taxon>
        <taxon>Strongyloididae</taxon>
        <taxon>Strongyloides</taxon>
    </lineage>
</organism>
<evidence type="ECO:0000256" key="5">
    <source>
        <dbReference type="ARBA" id="ARBA00023040"/>
    </source>
</evidence>
<feature type="transmembrane region" description="Helical" evidence="10">
    <location>
        <begin position="162"/>
        <end position="185"/>
    </location>
</feature>
<keyword evidence="4 10" id="KW-1133">Transmembrane helix</keyword>
<keyword evidence="2" id="KW-1003">Cell membrane</keyword>
<dbReference type="STRING" id="174720.A0A0N5C6U8"/>
<keyword evidence="7 9" id="KW-0675">Receptor</keyword>
<dbReference type="PANTHER" id="PTHR24229:SF82">
    <property type="entry name" value="G-PROTEIN COUPLED RECEPTORS FAMILY 1 PROFILE DOMAIN-CONTAINING PROTEIN"/>
    <property type="match status" value="1"/>
</dbReference>
<evidence type="ECO:0000256" key="7">
    <source>
        <dbReference type="ARBA" id="ARBA00023170"/>
    </source>
</evidence>
<evidence type="ECO:0000313" key="13">
    <source>
        <dbReference type="WBParaSite" id="SPAL_0001366300.2"/>
    </source>
</evidence>
<keyword evidence="5 9" id="KW-0297">G-protein coupled receptor</keyword>
<evidence type="ECO:0000256" key="4">
    <source>
        <dbReference type="ARBA" id="ARBA00022989"/>
    </source>
</evidence>
<evidence type="ECO:0000256" key="10">
    <source>
        <dbReference type="SAM" id="Phobius"/>
    </source>
</evidence>